<feature type="transmembrane region" description="Helical" evidence="8">
    <location>
        <begin position="387"/>
        <end position="409"/>
    </location>
</feature>
<evidence type="ECO:0000256" key="3">
    <source>
        <dbReference type="ARBA" id="ARBA00022448"/>
    </source>
</evidence>
<comment type="similarity">
    <text evidence="2">Belongs to the BCCT transporter (TC 2.A.15) family.</text>
</comment>
<comment type="subcellular location">
    <subcellularLocation>
        <location evidence="1">Cell membrane</location>
        <topology evidence="1">Multi-pass membrane protein</topology>
    </subcellularLocation>
</comment>
<feature type="transmembrane region" description="Helical" evidence="8">
    <location>
        <begin position="133"/>
        <end position="151"/>
    </location>
</feature>
<feature type="transmembrane region" description="Helical" evidence="8">
    <location>
        <begin position="334"/>
        <end position="352"/>
    </location>
</feature>
<keyword evidence="4" id="KW-1003">Cell membrane</keyword>
<evidence type="ECO:0000256" key="6">
    <source>
        <dbReference type="ARBA" id="ARBA00022989"/>
    </source>
</evidence>
<dbReference type="Pfam" id="PF02028">
    <property type="entry name" value="BCCT"/>
    <property type="match status" value="1"/>
</dbReference>
<feature type="transmembrane region" description="Helical" evidence="8">
    <location>
        <begin position="171"/>
        <end position="197"/>
    </location>
</feature>
<reference evidence="9 10" key="1">
    <citation type="submission" date="2024-07" db="EMBL/GenBank/DDBJ databases">
        <authorList>
            <person name="Thanompreechachai J."/>
            <person name="Duangmal K."/>
        </authorList>
    </citation>
    <scope>NUCLEOTIDE SEQUENCE [LARGE SCALE GENOMIC DNA]</scope>
    <source>
        <strain evidence="9 10">LSe6-4</strain>
    </source>
</reference>
<dbReference type="EMBL" id="JBGFTU010000016">
    <property type="protein sequence ID" value="MEZ0165916.1"/>
    <property type="molecule type" value="Genomic_DNA"/>
</dbReference>
<evidence type="ECO:0000256" key="1">
    <source>
        <dbReference type="ARBA" id="ARBA00004651"/>
    </source>
</evidence>
<feature type="transmembrane region" description="Helical" evidence="8">
    <location>
        <begin position="458"/>
        <end position="478"/>
    </location>
</feature>
<feature type="transmembrane region" description="Helical" evidence="8">
    <location>
        <begin position="302"/>
        <end position="322"/>
    </location>
</feature>
<feature type="transmembrane region" description="Helical" evidence="8">
    <location>
        <begin position="79"/>
        <end position="98"/>
    </location>
</feature>
<gene>
    <name evidence="9" type="ORF">AB2L27_14245</name>
</gene>
<keyword evidence="7 8" id="KW-0472">Membrane</keyword>
<evidence type="ECO:0000256" key="8">
    <source>
        <dbReference type="SAM" id="Phobius"/>
    </source>
</evidence>
<evidence type="ECO:0000313" key="9">
    <source>
        <dbReference type="EMBL" id="MEZ0165916.1"/>
    </source>
</evidence>
<dbReference type="Proteomes" id="UP001565927">
    <property type="component" value="Unassembled WGS sequence"/>
</dbReference>
<sequence>MLVSVAVTVVVVAWGGAAGGSLSSASSGALNWITSSFGWLYLLSALGILVFLVGLALSPYGRLRLGRDEDRPQFRTRSWIAMILSAVMGIGLISYGVAEPVSHLAAPPHGLADPMTRDAAVTAMQFSFFDWGLHAWGIFAVMGLAMAWSTYRKGRPSLVSALLRPILGRRVDGWVGGGIDVFAVFATLFGTTTSLGLGALQINAGLGSLFGVPVSTAVQVIVIAVVTLLFTVSAVSGVAKGIRYLSETAMGLAGLLLVFIVVVGPSIYLANLLVQSLGRYASQFFAMSLITPADGDLAFMQWWTYFMLAWWLSWAAFVGVFLARISRGRTIREFVLGVLVVPSVVFFVWFTAFGGTAMHLDLTRGAGIAAAAAQDANSAFFLTLDQFPLATVTSTLAIVLVVLFFVSGADANTYVLAMLTTRGSERPPTWCLVLWGVLTGAAAVALLLAGGLQALQNMAIVSSAPFLLIVLAATAAFWKDLRSEQLVRT</sequence>
<feature type="transmembrane region" description="Helical" evidence="8">
    <location>
        <begin position="430"/>
        <end position="452"/>
    </location>
</feature>
<name>A0ABV4H2W6_9ACTN</name>
<evidence type="ECO:0000256" key="7">
    <source>
        <dbReference type="ARBA" id="ARBA00023136"/>
    </source>
</evidence>
<comment type="caution">
    <text evidence="9">The sequence shown here is derived from an EMBL/GenBank/DDBJ whole genome shotgun (WGS) entry which is preliminary data.</text>
</comment>
<dbReference type="NCBIfam" id="TIGR00842">
    <property type="entry name" value="bcct"/>
    <property type="match status" value="1"/>
</dbReference>
<evidence type="ECO:0000256" key="5">
    <source>
        <dbReference type="ARBA" id="ARBA00022692"/>
    </source>
</evidence>
<keyword evidence="6 8" id="KW-1133">Transmembrane helix</keyword>
<dbReference type="PANTHER" id="PTHR30047">
    <property type="entry name" value="HIGH-AFFINITY CHOLINE TRANSPORT PROTEIN-RELATED"/>
    <property type="match status" value="1"/>
</dbReference>
<feature type="transmembrane region" description="Helical" evidence="8">
    <location>
        <begin position="39"/>
        <end position="58"/>
    </location>
</feature>
<keyword evidence="5 8" id="KW-0812">Transmembrane</keyword>
<evidence type="ECO:0000256" key="2">
    <source>
        <dbReference type="ARBA" id="ARBA00005658"/>
    </source>
</evidence>
<feature type="transmembrane region" description="Helical" evidence="8">
    <location>
        <begin position="217"/>
        <end position="239"/>
    </location>
</feature>
<accession>A0ABV4H2W6</accession>
<evidence type="ECO:0000313" key="10">
    <source>
        <dbReference type="Proteomes" id="UP001565927"/>
    </source>
</evidence>
<protein>
    <submittedName>
        <fullName evidence="9">BCCT family transporter</fullName>
    </submittedName>
</protein>
<organism evidence="9 10">
    <name type="scientific">Kineococcus halophytocola</name>
    <dbReference type="NCBI Taxonomy" id="3234027"/>
    <lineage>
        <taxon>Bacteria</taxon>
        <taxon>Bacillati</taxon>
        <taxon>Actinomycetota</taxon>
        <taxon>Actinomycetes</taxon>
        <taxon>Kineosporiales</taxon>
        <taxon>Kineosporiaceae</taxon>
        <taxon>Kineococcus</taxon>
    </lineage>
</organism>
<proteinExistence type="inferred from homology"/>
<evidence type="ECO:0000256" key="4">
    <source>
        <dbReference type="ARBA" id="ARBA00022475"/>
    </source>
</evidence>
<feature type="transmembrane region" description="Helical" evidence="8">
    <location>
        <begin position="251"/>
        <end position="270"/>
    </location>
</feature>
<dbReference type="InterPro" id="IPR000060">
    <property type="entry name" value="BCCT_transptr"/>
</dbReference>
<keyword evidence="10" id="KW-1185">Reference proteome</keyword>
<dbReference type="PANTHER" id="PTHR30047:SF7">
    <property type="entry name" value="HIGH-AFFINITY CHOLINE TRANSPORT PROTEIN"/>
    <property type="match status" value="1"/>
</dbReference>
<keyword evidence="3" id="KW-0813">Transport</keyword>